<dbReference type="GO" id="GO:0031011">
    <property type="term" value="C:Ino80 complex"/>
    <property type="evidence" value="ECO:0007669"/>
    <property type="project" value="InterPro"/>
</dbReference>
<feature type="region of interest" description="Disordered" evidence="1">
    <location>
        <begin position="1"/>
        <end position="67"/>
    </location>
</feature>
<gene>
    <name evidence="4" type="ORF">jhhlp_007623</name>
</gene>
<evidence type="ECO:0000259" key="3">
    <source>
        <dbReference type="Pfam" id="PF24244"/>
    </source>
</evidence>
<dbReference type="VEuPathDB" id="FungiDB:jhhlp_007623"/>
<dbReference type="Pfam" id="PF14612">
    <property type="entry name" value="Ino80_Iec3"/>
    <property type="match status" value="1"/>
</dbReference>
<dbReference type="Pfam" id="PF24244">
    <property type="entry name" value="Iec3-like_M"/>
    <property type="match status" value="1"/>
</dbReference>
<dbReference type="AlphaFoldDB" id="A0A2N3N022"/>
<accession>A0A2N3N022</accession>
<reference evidence="4 5" key="1">
    <citation type="journal article" date="2017" name="G3 (Bethesda)">
        <title>First Draft Genome Sequence of the Pathogenic Fungus Lomentospora prolificans (Formerly Scedosporium prolificans).</title>
        <authorList>
            <person name="Luo R."/>
            <person name="Zimin A."/>
            <person name="Workman R."/>
            <person name="Fan Y."/>
            <person name="Pertea G."/>
            <person name="Grossman N."/>
            <person name="Wear M.P."/>
            <person name="Jia B."/>
            <person name="Miller H."/>
            <person name="Casadevall A."/>
            <person name="Timp W."/>
            <person name="Zhang S.X."/>
            <person name="Salzberg S.L."/>
        </authorList>
    </citation>
    <scope>NUCLEOTIDE SEQUENCE [LARGE SCALE GENOMIC DNA]</scope>
    <source>
        <strain evidence="4 5">JHH-5317</strain>
    </source>
</reference>
<feature type="compositionally biased region" description="Basic residues" evidence="1">
    <location>
        <begin position="353"/>
        <end position="362"/>
    </location>
</feature>
<keyword evidence="5" id="KW-1185">Reference proteome</keyword>
<comment type="caution">
    <text evidence="4">The sequence shown here is derived from an EMBL/GenBank/DDBJ whole genome shotgun (WGS) entry which is preliminary data.</text>
</comment>
<dbReference type="InParanoid" id="A0A2N3N022"/>
<organism evidence="4 5">
    <name type="scientific">Lomentospora prolificans</name>
    <dbReference type="NCBI Taxonomy" id="41688"/>
    <lineage>
        <taxon>Eukaryota</taxon>
        <taxon>Fungi</taxon>
        <taxon>Dikarya</taxon>
        <taxon>Ascomycota</taxon>
        <taxon>Pezizomycotina</taxon>
        <taxon>Sordariomycetes</taxon>
        <taxon>Hypocreomycetidae</taxon>
        <taxon>Microascales</taxon>
        <taxon>Microascaceae</taxon>
        <taxon>Lomentospora</taxon>
    </lineage>
</organism>
<dbReference type="STRING" id="41688.A0A2N3N022"/>
<evidence type="ECO:0000313" key="4">
    <source>
        <dbReference type="EMBL" id="PKS05794.1"/>
    </source>
</evidence>
<sequence length="362" mass="39675">MDDESPTKPRSKRDDDAQSVASSPADTAAPDETTHADADNAADADGDAAEVKKEGDDEDAAETRPKYRSWKKKWRKLRVTFDQKMHEAEVLWLREQKAKATIKRIAIENEYQRIPHIPEKRVAIPTLSSDPPEPSDLLKTLVTLESEVPHLSYEQAKDTFPDALLDITPAPGEDEPATFLTVDEIENYIYEIDLRLGLPKLNSLASAAKDGAPPSALPSTTTRDFLVKHPHSAYNWLKANAPHVFLQGGEAATAHDDDDHAAGGAASSRKKGGKTDKSAKPAKSKRQSKADRLLAEQKELGDVSMGEDDNYATPAAKKRKRDDDGGYRPKGGSSTRPAKKKRKSDVEGTPLANKKRKVAPED</sequence>
<dbReference type="InterPro" id="IPR032742">
    <property type="entry name" value="Iec3_N"/>
</dbReference>
<evidence type="ECO:0000259" key="2">
    <source>
        <dbReference type="Pfam" id="PF14612"/>
    </source>
</evidence>
<dbReference type="EMBL" id="NLAX01001139">
    <property type="protein sequence ID" value="PKS05794.1"/>
    <property type="molecule type" value="Genomic_DNA"/>
</dbReference>
<dbReference type="OrthoDB" id="4095124at2759"/>
<protein>
    <submittedName>
        <fullName evidence="4">Uncharacterized protein</fullName>
    </submittedName>
</protein>
<feature type="compositionally biased region" description="Basic and acidic residues" evidence="1">
    <location>
        <begin position="49"/>
        <end position="65"/>
    </location>
</feature>
<evidence type="ECO:0000256" key="1">
    <source>
        <dbReference type="SAM" id="MobiDB-lite"/>
    </source>
</evidence>
<proteinExistence type="predicted"/>
<feature type="region of interest" description="Disordered" evidence="1">
    <location>
        <begin position="254"/>
        <end position="362"/>
    </location>
</feature>
<evidence type="ECO:0000313" key="5">
    <source>
        <dbReference type="Proteomes" id="UP000233524"/>
    </source>
</evidence>
<dbReference type="GO" id="GO:0006338">
    <property type="term" value="P:chromatin remodeling"/>
    <property type="evidence" value="ECO:0007669"/>
    <property type="project" value="InterPro"/>
</dbReference>
<name>A0A2N3N022_9PEZI</name>
<dbReference type="InterPro" id="IPR055449">
    <property type="entry name" value="Iec3-like_M"/>
</dbReference>
<feature type="compositionally biased region" description="Basic and acidic residues" evidence="1">
    <location>
        <begin position="288"/>
        <end position="301"/>
    </location>
</feature>
<dbReference type="Proteomes" id="UP000233524">
    <property type="component" value="Unassembled WGS sequence"/>
</dbReference>
<feature type="domain" description="INO80 complex subunit 3-like middle region" evidence="3">
    <location>
        <begin position="139"/>
        <end position="250"/>
    </location>
</feature>
<feature type="domain" description="INO80 complex subunit 3 N-terminal" evidence="2">
    <location>
        <begin position="68"/>
        <end position="109"/>
    </location>
</feature>